<protein>
    <recommendedName>
        <fullName evidence="1">Reverse transcriptase zinc-binding domain-containing protein</fullName>
    </recommendedName>
</protein>
<reference evidence="2" key="1">
    <citation type="journal article" date="2023" name="bioRxiv">
        <title>Improved chromosome-level genome assembly for marigold (Tagetes erecta).</title>
        <authorList>
            <person name="Jiang F."/>
            <person name="Yuan L."/>
            <person name="Wang S."/>
            <person name="Wang H."/>
            <person name="Xu D."/>
            <person name="Wang A."/>
            <person name="Fan W."/>
        </authorList>
    </citation>
    <scope>NUCLEOTIDE SEQUENCE</scope>
    <source>
        <strain evidence="2">WSJ</strain>
        <tissue evidence="2">Leaf</tissue>
    </source>
</reference>
<evidence type="ECO:0000313" key="3">
    <source>
        <dbReference type="Proteomes" id="UP001229421"/>
    </source>
</evidence>
<dbReference type="EMBL" id="JAUHHV010000006">
    <property type="protein sequence ID" value="KAK1422143.1"/>
    <property type="molecule type" value="Genomic_DNA"/>
</dbReference>
<accession>A0AAD8KG39</accession>
<proteinExistence type="predicted"/>
<dbReference type="Proteomes" id="UP001229421">
    <property type="component" value="Unassembled WGS sequence"/>
</dbReference>
<dbReference type="AlphaFoldDB" id="A0AAD8KG39"/>
<organism evidence="2 3">
    <name type="scientific">Tagetes erecta</name>
    <name type="common">African marigold</name>
    <dbReference type="NCBI Taxonomy" id="13708"/>
    <lineage>
        <taxon>Eukaryota</taxon>
        <taxon>Viridiplantae</taxon>
        <taxon>Streptophyta</taxon>
        <taxon>Embryophyta</taxon>
        <taxon>Tracheophyta</taxon>
        <taxon>Spermatophyta</taxon>
        <taxon>Magnoliopsida</taxon>
        <taxon>eudicotyledons</taxon>
        <taxon>Gunneridae</taxon>
        <taxon>Pentapetalae</taxon>
        <taxon>asterids</taxon>
        <taxon>campanulids</taxon>
        <taxon>Asterales</taxon>
        <taxon>Asteraceae</taxon>
        <taxon>Asteroideae</taxon>
        <taxon>Heliantheae alliance</taxon>
        <taxon>Tageteae</taxon>
        <taxon>Tagetes</taxon>
    </lineage>
</organism>
<dbReference type="PANTHER" id="PTHR36617">
    <property type="entry name" value="PROTEIN, PUTATIVE-RELATED"/>
    <property type="match status" value="1"/>
</dbReference>
<keyword evidence="3" id="KW-1185">Reference proteome</keyword>
<name>A0AAD8KG39_TARER</name>
<feature type="domain" description="Reverse transcriptase zinc-binding" evidence="1">
    <location>
        <begin position="139"/>
        <end position="224"/>
    </location>
</feature>
<evidence type="ECO:0000313" key="2">
    <source>
        <dbReference type="EMBL" id="KAK1422143.1"/>
    </source>
</evidence>
<dbReference type="Pfam" id="PF13966">
    <property type="entry name" value="zf-RVT"/>
    <property type="match status" value="1"/>
</dbReference>
<dbReference type="InterPro" id="IPR026960">
    <property type="entry name" value="RVT-Znf"/>
</dbReference>
<dbReference type="PANTHER" id="PTHR36617:SF16">
    <property type="entry name" value="OS04G0516500 PROTEIN"/>
    <property type="match status" value="1"/>
</dbReference>
<sequence>MPRKVQSIPFKASISAGWKQIMQSKMELLYESINLDSLLKGAVGCGSKIGFWADCWVLNYPLMDAFPALFALDANKRCKVRQRVGWSGPNVTWSWEWKRRLRGAAEEEQLQQLKEVIGNYEFGISSDKWVWLGDESGKYSVKSLRYIIDYNRLPSDLNPMSWCHWIPLKVRCFMWRARLDRIPAKTGLIARGVGIGGGSCSLCIGTDESHSHLLISCPFASRVWDKVAEWCGVSRLESNGLRDVKVITEDEVGSNKLKMAHCAIYMATCWYIWLARNDRIFNGIPVAVQNVVDKVKVHVFMWLKARAKLVDLAWHKWCNFSFSNFPV</sequence>
<evidence type="ECO:0000259" key="1">
    <source>
        <dbReference type="Pfam" id="PF13966"/>
    </source>
</evidence>
<comment type="caution">
    <text evidence="2">The sequence shown here is derived from an EMBL/GenBank/DDBJ whole genome shotgun (WGS) entry which is preliminary data.</text>
</comment>
<gene>
    <name evidence="2" type="ORF">QVD17_25055</name>
</gene>